<evidence type="ECO:0000313" key="3">
    <source>
        <dbReference type="Proteomes" id="UP001164286"/>
    </source>
</evidence>
<gene>
    <name evidence="2" type="ORF">MKK02DRAFT_30659</name>
</gene>
<dbReference type="Proteomes" id="UP001164286">
    <property type="component" value="Unassembled WGS sequence"/>
</dbReference>
<protein>
    <submittedName>
        <fullName evidence="2">Uncharacterized protein</fullName>
    </submittedName>
</protein>
<evidence type="ECO:0000256" key="1">
    <source>
        <dbReference type="SAM" id="MobiDB-lite"/>
    </source>
</evidence>
<keyword evidence="3" id="KW-1185">Reference proteome</keyword>
<dbReference type="GeneID" id="77727309"/>
<name>A0AA38LQL7_9TREE</name>
<comment type="caution">
    <text evidence="2">The sequence shown here is derived from an EMBL/GenBank/DDBJ whole genome shotgun (WGS) entry which is preliminary data.</text>
</comment>
<dbReference type="RefSeq" id="XP_052941892.1">
    <property type="nucleotide sequence ID" value="XM_053088104.1"/>
</dbReference>
<proteinExistence type="predicted"/>
<reference evidence="2" key="1">
    <citation type="journal article" date="2022" name="G3 (Bethesda)">
        <title>High quality genome of the basidiomycete yeast Dioszegia hungarica PDD-24b-2 isolated from cloud water.</title>
        <authorList>
            <person name="Jarrige D."/>
            <person name="Haridas S."/>
            <person name="Bleykasten-Grosshans C."/>
            <person name="Joly M."/>
            <person name="Nadalig T."/>
            <person name="Sancelme M."/>
            <person name="Vuilleumier S."/>
            <person name="Grigoriev I.V."/>
            <person name="Amato P."/>
            <person name="Bringel F."/>
        </authorList>
    </citation>
    <scope>NUCLEOTIDE SEQUENCE</scope>
    <source>
        <strain evidence="2">PDD-24b-2</strain>
    </source>
</reference>
<feature type="region of interest" description="Disordered" evidence="1">
    <location>
        <begin position="19"/>
        <end position="143"/>
    </location>
</feature>
<organism evidence="2 3">
    <name type="scientific">Dioszegia hungarica</name>
    <dbReference type="NCBI Taxonomy" id="4972"/>
    <lineage>
        <taxon>Eukaryota</taxon>
        <taxon>Fungi</taxon>
        <taxon>Dikarya</taxon>
        <taxon>Basidiomycota</taxon>
        <taxon>Agaricomycotina</taxon>
        <taxon>Tremellomycetes</taxon>
        <taxon>Tremellales</taxon>
        <taxon>Bulleribasidiaceae</taxon>
        <taxon>Dioszegia</taxon>
    </lineage>
</organism>
<evidence type="ECO:0000313" key="2">
    <source>
        <dbReference type="EMBL" id="KAI9632115.1"/>
    </source>
</evidence>
<dbReference type="EMBL" id="JAKWFO010000015">
    <property type="protein sequence ID" value="KAI9632115.1"/>
    <property type="molecule type" value="Genomic_DNA"/>
</dbReference>
<sequence length="208" mass="22644">MAGEKSDAWEADEVYTAQLRRSSSNEHSSPSSAFLLPIESDKRTIGIGSNREQTGIDSARKGVFGIFEGGGFTDRRGKWLANGGDDSERGNNRQGSQGRAARAAAKPAGNRPYQSRGPRRICRHFDTPTNAIPPQPKAQEPESTVFLGNAAPPADAWGQDMHHAARGSCALSGRICLKDEAGNVFVRKRRRESETCLKDEDQSQKQGF</sequence>
<accession>A0AA38LQL7</accession>
<dbReference type="AlphaFoldDB" id="A0AA38LQL7"/>